<protein>
    <submittedName>
        <fullName evidence="1">Uncharacterized protein</fullName>
    </submittedName>
</protein>
<dbReference type="RefSeq" id="WP_073203070.1">
    <property type="nucleotide sequence ID" value="NZ_FRCZ01000008.1"/>
</dbReference>
<dbReference type="AlphaFoldDB" id="A0A1M7QQD1"/>
<evidence type="ECO:0000313" key="2">
    <source>
        <dbReference type="Proteomes" id="UP000184184"/>
    </source>
</evidence>
<name>A0A1M7QQD1_9BACI</name>
<dbReference type="EMBL" id="FRCZ01000008">
    <property type="protein sequence ID" value="SHN33714.1"/>
    <property type="molecule type" value="Genomic_DNA"/>
</dbReference>
<dbReference type="Proteomes" id="UP000184184">
    <property type="component" value="Unassembled WGS sequence"/>
</dbReference>
<accession>A0A1M7QQD1</accession>
<gene>
    <name evidence="1" type="ORF">SAMN05216179_3459</name>
</gene>
<organism evidence="1 2">
    <name type="scientific">Gracilibacillus kekensis</name>
    <dbReference type="NCBI Taxonomy" id="1027249"/>
    <lineage>
        <taxon>Bacteria</taxon>
        <taxon>Bacillati</taxon>
        <taxon>Bacillota</taxon>
        <taxon>Bacilli</taxon>
        <taxon>Bacillales</taxon>
        <taxon>Bacillaceae</taxon>
        <taxon>Gracilibacillus</taxon>
    </lineage>
</organism>
<sequence length="407" mass="48662">MKRSITSYTKADLLKMAKIKHNTVFNRRLDKINEHYDLALKSINPFKVEVDNEKSPYEIPFEVAELLSTLLYSIEFNPYFRTNADDRKIEAYSIIDFYKTLIEEIENFPLFEQYKIKEHPAYLNTLKEVDILPKLIEKISETIVVLEQITQQERGDIMIHIYKRLDEWIFNAYSNNSYLKMARLSNLEYMKEKIDEEVMDDPTVVQESINTLDTLIVERIKMWTGLTGEEIVDIKKNVLDKKKGKKEFESYIQKFLNMEGNNGEELRGFIEMELLESLYDGRFEDHRIETDDLIKNIKESKYEEKLVSYKAEKQYEKWKNADQVEQQEYIKQWKESRISKVKQQISAYEEVLHSLECDDDYSFQKVTEEMDQLERFLEFKKNIKNSKLYEEASNLFLGQLMLQNLKK</sequence>
<keyword evidence="2" id="KW-1185">Reference proteome</keyword>
<dbReference type="STRING" id="1027249.SAMN05216179_3459"/>
<evidence type="ECO:0000313" key="1">
    <source>
        <dbReference type="EMBL" id="SHN33714.1"/>
    </source>
</evidence>
<proteinExistence type="predicted"/>
<reference evidence="1 2" key="1">
    <citation type="submission" date="2016-11" db="EMBL/GenBank/DDBJ databases">
        <authorList>
            <person name="Jaros S."/>
            <person name="Januszkiewicz K."/>
            <person name="Wedrychowicz H."/>
        </authorList>
    </citation>
    <scope>NUCLEOTIDE SEQUENCE [LARGE SCALE GENOMIC DNA]</scope>
    <source>
        <strain evidence="1 2">CGMCC 1.10681</strain>
    </source>
</reference>
<dbReference type="OrthoDB" id="2080729at2"/>